<gene>
    <name evidence="3" type="ORF">OXX778_LOCUS22863</name>
</gene>
<dbReference type="InterPro" id="IPR000383">
    <property type="entry name" value="Xaa-Pro-like_dom"/>
</dbReference>
<dbReference type="AlphaFoldDB" id="A0A814S3V6"/>
<evidence type="ECO:0000256" key="1">
    <source>
        <dbReference type="SAM" id="SignalP"/>
    </source>
</evidence>
<accession>A0A814S3V6</accession>
<dbReference type="OrthoDB" id="416441at2759"/>
<dbReference type="InterPro" id="IPR050585">
    <property type="entry name" value="Xaa-Pro_dipeptidyl-ppase/CocE"/>
</dbReference>
<dbReference type="NCBIfam" id="TIGR00976">
    <property type="entry name" value="CocE_NonD"/>
    <property type="match status" value="1"/>
</dbReference>
<dbReference type="SUPFAM" id="SSF53474">
    <property type="entry name" value="alpha/beta-Hydrolases"/>
    <property type="match status" value="1"/>
</dbReference>
<organism evidence="3 4">
    <name type="scientific">Brachionus calyciflorus</name>
    <dbReference type="NCBI Taxonomy" id="104777"/>
    <lineage>
        <taxon>Eukaryota</taxon>
        <taxon>Metazoa</taxon>
        <taxon>Spiralia</taxon>
        <taxon>Gnathifera</taxon>
        <taxon>Rotifera</taxon>
        <taxon>Eurotatoria</taxon>
        <taxon>Monogononta</taxon>
        <taxon>Pseudotrocha</taxon>
        <taxon>Ploima</taxon>
        <taxon>Brachionidae</taxon>
        <taxon>Brachionus</taxon>
    </lineage>
</organism>
<feature type="domain" description="Xaa-Pro dipeptidyl-peptidase-like" evidence="2">
    <location>
        <begin position="32"/>
        <end position="178"/>
    </location>
</feature>
<dbReference type="Gene3D" id="3.40.50.1820">
    <property type="entry name" value="alpha/beta hydrolase"/>
    <property type="match status" value="1"/>
</dbReference>
<dbReference type="EMBL" id="CAJNOC010010457">
    <property type="protein sequence ID" value="CAF1140089.1"/>
    <property type="molecule type" value="Genomic_DNA"/>
</dbReference>
<dbReference type="Pfam" id="PF02129">
    <property type="entry name" value="Peptidase_S15"/>
    <property type="match status" value="1"/>
</dbReference>
<dbReference type="PANTHER" id="PTHR43056:SF10">
    <property type="entry name" value="COCE_NOND FAMILY, PUTATIVE (AFU_ORTHOLOGUE AFUA_7G00600)-RELATED"/>
    <property type="match status" value="1"/>
</dbReference>
<dbReference type="InterPro" id="IPR029058">
    <property type="entry name" value="AB_hydrolase_fold"/>
</dbReference>
<dbReference type="PANTHER" id="PTHR43056">
    <property type="entry name" value="PEPTIDASE S9 PROLYL OLIGOPEPTIDASE"/>
    <property type="match status" value="1"/>
</dbReference>
<sequence>MFLKGFFLLLCLRFFYGLSPDNFLTEKVRMRDGKYIAIDYYRSLTNEKLPVIFKMTPYGKSSSRSFRNEGEFWYRNGYIFAIADVRGTGDSEGEFELISNDGNDGYDLIEWIAKQPWSNGKVGMRGASYSGTNQLYIAAKNPKNLLCITPSASVGKFFDFPPFNKAFALNWALFWLGTAVNLPHKTNEWIHSDPSEWLNHLPLYTLDEYV</sequence>
<protein>
    <recommendedName>
        <fullName evidence="2">Xaa-Pro dipeptidyl-peptidase-like domain-containing protein</fullName>
    </recommendedName>
</protein>
<comment type="caution">
    <text evidence="3">The sequence shown here is derived from an EMBL/GenBank/DDBJ whole genome shotgun (WGS) entry which is preliminary data.</text>
</comment>
<feature type="chain" id="PRO_5032635333" description="Xaa-Pro dipeptidyl-peptidase-like domain-containing protein" evidence="1">
    <location>
        <begin position="18"/>
        <end position="210"/>
    </location>
</feature>
<dbReference type="InterPro" id="IPR005674">
    <property type="entry name" value="CocE/Ser_esterase"/>
</dbReference>
<feature type="signal peptide" evidence="1">
    <location>
        <begin position="1"/>
        <end position="17"/>
    </location>
</feature>
<reference evidence="3" key="1">
    <citation type="submission" date="2021-02" db="EMBL/GenBank/DDBJ databases">
        <authorList>
            <person name="Nowell W R."/>
        </authorList>
    </citation>
    <scope>NUCLEOTIDE SEQUENCE</scope>
    <source>
        <strain evidence="3">Ploen Becks lab</strain>
    </source>
</reference>
<evidence type="ECO:0000313" key="4">
    <source>
        <dbReference type="Proteomes" id="UP000663879"/>
    </source>
</evidence>
<name>A0A814S3V6_9BILA</name>
<keyword evidence="4" id="KW-1185">Reference proteome</keyword>
<proteinExistence type="predicted"/>
<feature type="non-terminal residue" evidence="3">
    <location>
        <position position="210"/>
    </location>
</feature>
<dbReference type="GO" id="GO:0016787">
    <property type="term" value="F:hydrolase activity"/>
    <property type="evidence" value="ECO:0007669"/>
    <property type="project" value="InterPro"/>
</dbReference>
<keyword evidence="1" id="KW-0732">Signal</keyword>
<evidence type="ECO:0000259" key="2">
    <source>
        <dbReference type="Pfam" id="PF02129"/>
    </source>
</evidence>
<dbReference type="Proteomes" id="UP000663879">
    <property type="component" value="Unassembled WGS sequence"/>
</dbReference>
<evidence type="ECO:0000313" key="3">
    <source>
        <dbReference type="EMBL" id="CAF1140089.1"/>
    </source>
</evidence>